<dbReference type="PANTHER" id="PTHR45527">
    <property type="entry name" value="NONRIBOSOMAL PEPTIDE SYNTHETASE"/>
    <property type="match status" value="1"/>
</dbReference>
<dbReference type="SUPFAM" id="SSF52777">
    <property type="entry name" value="CoA-dependent acyltransferases"/>
    <property type="match status" value="14"/>
</dbReference>
<dbReference type="InterPro" id="IPR023213">
    <property type="entry name" value="CAT-like_dom_sf"/>
</dbReference>
<dbReference type="Pfam" id="PF00668">
    <property type="entry name" value="Condensation"/>
    <property type="match status" value="7"/>
</dbReference>
<feature type="domain" description="Carrier" evidence="4">
    <location>
        <begin position="1617"/>
        <end position="1692"/>
    </location>
</feature>
<dbReference type="Pfam" id="PF00550">
    <property type="entry name" value="PP-binding"/>
    <property type="match status" value="6"/>
</dbReference>
<evidence type="ECO:0000313" key="5">
    <source>
        <dbReference type="EMBL" id="MBM0106540.1"/>
    </source>
</evidence>
<dbReference type="Gene3D" id="3.30.300.30">
    <property type="match status" value="5"/>
</dbReference>
<dbReference type="Pfam" id="PF18563">
    <property type="entry name" value="TubC_N"/>
    <property type="match status" value="1"/>
</dbReference>
<dbReference type="Gene3D" id="3.30.559.10">
    <property type="entry name" value="Chloramphenicol acetyltransferase-like domain"/>
    <property type="match status" value="7"/>
</dbReference>
<keyword evidence="2" id="KW-0596">Phosphopantetheine</keyword>
<dbReference type="Pfam" id="PF00501">
    <property type="entry name" value="AMP-binding"/>
    <property type="match status" value="5"/>
</dbReference>
<reference evidence="5 6" key="1">
    <citation type="journal article" date="2021" name="Int. J. Syst. Evol. Microbiol.">
        <title>Steroidobacter gossypii sp. nov., isolated from soil of cotton cropping field.</title>
        <authorList>
            <person name="Huang R."/>
            <person name="Yang S."/>
            <person name="Zhen C."/>
            <person name="Liu W."/>
        </authorList>
    </citation>
    <scope>NUCLEOTIDE SEQUENCE [LARGE SCALE GENOMIC DNA]</scope>
    <source>
        <strain evidence="5 6">S1-65</strain>
    </source>
</reference>
<dbReference type="InterPro" id="IPR045851">
    <property type="entry name" value="AMP-bd_C_sf"/>
</dbReference>
<proteinExistence type="predicted"/>
<evidence type="ECO:0000259" key="4">
    <source>
        <dbReference type="PROSITE" id="PS50075"/>
    </source>
</evidence>
<gene>
    <name evidence="5" type="ORF">JM946_17565</name>
</gene>
<feature type="domain" description="Carrier" evidence="4">
    <location>
        <begin position="561"/>
        <end position="636"/>
    </location>
</feature>
<dbReference type="InterPro" id="IPR036736">
    <property type="entry name" value="ACP-like_sf"/>
</dbReference>
<dbReference type="InterPro" id="IPR041464">
    <property type="entry name" value="TubC_N"/>
</dbReference>
<dbReference type="PROSITE" id="PS00012">
    <property type="entry name" value="PHOSPHOPANTETHEINE"/>
    <property type="match status" value="6"/>
</dbReference>
<dbReference type="Gene3D" id="2.30.38.10">
    <property type="entry name" value="Luciferase, Domain 3"/>
    <property type="match status" value="4"/>
</dbReference>
<dbReference type="InterPro" id="IPR044894">
    <property type="entry name" value="TubC_N_sf"/>
</dbReference>
<dbReference type="NCBIfam" id="NF004282">
    <property type="entry name" value="PRK05691.1"/>
    <property type="match status" value="5"/>
</dbReference>
<dbReference type="Gene3D" id="3.40.50.12780">
    <property type="entry name" value="N-terminal domain of ligase-like"/>
    <property type="match status" value="1"/>
</dbReference>
<dbReference type="CDD" id="cd05930">
    <property type="entry name" value="A_NRPS"/>
    <property type="match status" value="5"/>
</dbReference>
<dbReference type="PANTHER" id="PTHR45527:SF1">
    <property type="entry name" value="FATTY ACID SYNTHASE"/>
    <property type="match status" value="1"/>
</dbReference>
<dbReference type="SUPFAM" id="SSF47336">
    <property type="entry name" value="ACP-like"/>
    <property type="match status" value="6"/>
</dbReference>
<dbReference type="InterPro" id="IPR006162">
    <property type="entry name" value="Ppantetheine_attach_site"/>
</dbReference>
<dbReference type="Gene3D" id="1.10.1200.10">
    <property type="entry name" value="ACP-like"/>
    <property type="match status" value="6"/>
</dbReference>
<dbReference type="InterPro" id="IPR010071">
    <property type="entry name" value="AA_adenyl_dom"/>
</dbReference>
<dbReference type="Gene3D" id="1.10.10.1830">
    <property type="entry name" value="Non-ribosomal peptide synthase, adenylation domain"/>
    <property type="match status" value="1"/>
</dbReference>
<evidence type="ECO:0000256" key="3">
    <source>
        <dbReference type="ARBA" id="ARBA00022553"/>
    </source>
</evidence>
<accession>A0ABS1WZX3</accession>
<feature type="domain" description="Carrier" evidence="4">
    <location>
        <begin position="3727"/>
        <end position="3802"/>
    </location>
</feature>
<protein>
    <submittedName>
        <fullName evidence="5">Non-ribosomal peptide synthase/polyketide synthase</fullName>
    </submittedName>
</protein>
<dbReference type="SMART" id="SM00823">
    <property type="entry name" value="PKS_PP"/>
    <property type="match status" value="6"/>
</dbReference>
<sequence>MKTAAMAARDPLQDRELTVQQLLRQLQEKDASLTLENGKLTLKAKPGTVPKSLLDAVRNYREEIVGYLQSLLDRTVDPEHVAAPIPRRRPGARIPLTHAQQQLWILSRYAEADTTYNMPRAYVVEGAFDTSNFKRAIAYVLRRHEILRTTFDYGADGVPEQIVHEHYSLPVVEFDLRGLPEPQQQTELQRLAHADASAPFDLETQLPFRVSIIPLSDRACGVLVNVHHIAADARSMELVRKEMFAAYDAYQQGVEPRLQPLQLQYGDYACWHRELMQKEFIEKQLGYWRKQLADLPEVHALPLKGPRQAKVQGSGASFWQHVDADVAQGARQLCRSVECTPFMLLHAVFALVVAAYSARRDVVVGTTITGCTHKELEAMVGLMVNVLVLRSDVDPNQTFVEFMRRNAATILEAYDNQHVPFSMLVSELNPPRSQTHSPLFQLMISWPDKQRGADHEASDGAVMRPMSKGGFTPKNELEIVIHQDDKGLRLRWDYRQDLFDRALVEQMSATLARILKAVTRDATSRVSDLLADEIGETGLHGNHSTSQTEKASRALDASYVAAETETEAALASIWQEVLDIESVGVATNFFDMGGNSLRAILMLNAANETFQIELGMTEIFNFNTIRDLARHIDSLDVESTGEGIPVVLREQSLPLSFAQQRLWFIDRLEGGGAQYNIPAGLRLSGALNVDAWQASLDAIIERHEILRTTYAAVDGEARQVVHAPRPLSLWQVDLSSYPKEVQAERLSQLRREESGYVFDLANEFPIRAGLVRLGKQDHVLLLSQHHIASDAWSMQILMRELEALYASFCAGVPSDLPKLPIQYADYAHWQRSRMSEPEFARKRAYWQSQLAGIPTVHSLPLDRVRPAQMDFTGDVFEQRLGKELLQRLQTLAAHHNASLFMVLQSAFAALLSYWSRERDIVMGSPIAGRTHKDLEPLIGFFVNTLVLRSEILPSESFGQLLTRNRAMILDAFEHQEVPFDMLVEELQPERSLSHTPVFQIMFTLNHDRGATQANAPQANGLRSRELEWGSSRIVAKFDLTLNANERSDGLSLNWIYAKSLFDGATLSQLGAAFELLLERVTAFPERPMFGTPLLTLANVERISSWQGPNADYPLICLHRLFEQQVETTPERTAVVFEKESLSYAELNARSNQLARYLLAQKLPAESCIGVCIGRSLDMIVAIIASLKAGCAYVPLDPTYPADRLSYISKDSGVALVLSQLPHRDALECDVPTVCVDDAAFQDHVRGYGTDDVDDVPGLSPQSLAYVIYTSGTTGRPNGVAVPHSSVVNLAKNMHALIGDECRGAWGWIASFAFDGSLQAIAELMHGRSVVIFSEDARHDPRVLSRSLAALPLGVIDCTPSMLDLWLSVGLGELLPDIVVGGEPVSVDLWMRLLEWQDRYGRRAFNVYGPTETCVDSCWTRVRGPKPNIGRPLANVQQYVCDDQMNPVPPLCVGELYIGGVCVSRGYLNRSSLTAARFVPDPFSAVAGARLYRTGDLVRYLDNGDLEYLGRTDDQVKIRGFRIEPGEIASQLLKLPEIKAATVVARGQANDKRLIAYFVRAGEPVDIAALRLKLKQQLPDYLVPAAFVELQALPLTGNGKIDKRALPEPPTTAAVVCEPLNQTERAIAEIWRRELKLDRISVDADFFSVGGHSLLAIRIANRITERFGREAPIKALFEHNTIRDLARYMDRLEGDAVGSIPRVSRQQTLPLSFAQQRLWFIDRLEGGGAQYNIPAGLRLSGALNVEALQASLDAIIERHEILRTTYVVVEGEARQVVHAPKSLPLWQVDLSSYPKEVQAERLSQLRREESGYVFDLTNEFPIRAGLVRLSEQDHVLLLTQHHIASDAWSMQILLRELNELYASFCAGVPSDLPKLPIQYADYAHWQRARMEEPEFARKRAYWQSQLAGIPTVHSLPLDRVRPAQMDFKGDVFEQRLGKELLQRLQTLAAHHNASLFMVLQCAFAALLSYWSREQDIVMGSPIAGRTHKDLEPLIGFFVNTLVLRSEVTTCESFDQLLARNRTMILDAFEHQEVPFDMLVEELNPERSLSHTPVFQVMFMLNRREQSSDLQEAAPSSLRGRTLKWDTSHGVAKFDLTLNVIEREDELSLNWIYARSLFEPSTLARLATSFELLLERIVSAPAEPLFAAPLLTASDVERMSSWQGARTHYPAVCLHQLFEQQAATTPERTAVVFEGESLDFAALNARSNQLARYLRAQGLPAESRVGICLGRSLDMIVAILGTMKAGCAFVPVDPTYPAERLSYISKNSGVALVLTQLRHRGVLDRDLPTVCLDDAEFQDHVHGYETNDVDVVPGLTPQSLAYVIYTSGTTGRPNGVAVAHHSVVNLTQNLRALIGDEREGGWGWTVSFAFDGSLKGIAQLIAGRPLVIFPDEARLDPQVLRRSLATFPLATIDCTPSMLDLWLGVGLGELLPDLVIGGEPITAELWARLVTWQQRHGRRAFNVYGPTETCVDSCWTRISGSKPILGRPLANVRQYICDDRMNRVPPLCVGELYIGGVGVSRGYLNRSSLTAARFVPDPFGDTAGARLYRTGDLVRHLENGEIEYLGRADDQIKIRGFRIEPEEIASQLRQLSEIKAAAVIVRGTAIDRQLIAYFVPTSRPVDVAQLKTQLKQRLPDYLVPSVFVELDALPLTIHGKVDKRALPAPPAATDVGSEPGNATEAGIADIWRKELKLERVGVDQDFFTLGGHSLLAIRVANRLAERFGRDVPIKALFEHNTIRALAKHIDLLDVDATGAIPAAPRDAPLPLSSAQQRLWFIDRLEGGSPQYNIPASVRLSGAVNVQALQSSLDALIERHEILRTTYAAVDGEARQVVHAPRSLPLWHVDLSSCSPEAQAERLSQLRREESGYVFDLATELPIRAGLVHLGEQVHVLLLTQHHMASDGWSMQILIRELDELYDACCNSRSANLPPLSIQYADYAHWQRSRMSEPEFARKRAYWKSQLAGVPTVHSLPLDRVRPAQMDFTGDVFEQRLGKGLLERLQTLAAHHNASLFMVLQSAFAALLSYWSRESDIVMGSPIAGRTHKDVEPLIGFFVNTLVLRSEISPSESFGQLLTRNRAMILDAFEHQEVPFDVLVEELQPERSLSHTPVFQIMFALNPREQSADQQESALAGLRSRALKSYTGNVIAKFDLSLTVNQRADGLSLNWTYAKSLFEAPTVARLAASLELLLERIVEAPVEPLFRAPLVTVADAERMSSWQGAFTDHPYICLHQLFETQVAMSPERMAVMYEGESLSYAALNARANQLARYLLSQQLPAESRVGLCIARSLDMIVAILGTLKAGCAYVPLDPTYPAERLSYVSKDSGLALVLTQLDHRDVLECDVPTMCLDDAAFQGHLRRYETNDVGELPGLCAGSLAYVIYTSGTTGRPNGVAVPHRSVVNLAENLRTLIGNECEGAWGWVASFAFDASVQAIAQLVSGRPVVIFSEEARRHPKALRRTLESFPLAVMDCTPSIVDLWLGVGLGEVLPDLVIGGEPITQDLWARLVEWQERQGRRAFNVYGPTETCVDSCWTPIRGPKPNIGRPLANVQQYVCDDRMNLVPPLCVGELYIGGVGVSRGYLDRPSLSAERFVPDPFGAVSGARLYRTGDLVRYLANGDLEYLGRTDEQVKIHGYRIEPAEIATRLLQLREIKAATVVVRAAAAGRQLIAYVVPACAPIDAAMIKAQLKQWLPDYMVPAVFVELDELPLTNHGKIDKRALPPPPATADVVCDPSNETEAAIADIWLEELKLDRVSTDQDFFALGGHSLLAIRIANRIRERLGRDAPIKALFEHNTIRDLAKYVASLEADASRIPAASREAPLPLSSAQQRLWFIDRLDGGSPRYNIPAGLRLSGELNVAALQSSLDALVERHEILRTTYVAVDGEARQVVNAPRPLSLRQVDLSSYSKEVQAERLSQLRREESGYVFDLANEFPIRARLVRLGEQDHVLLLIQHHIASDAWSMQILLRELNELYASFCAGVPSDLPKLPIQYADYAHWQRSRMSEPEFARKRAYWQSQLAGIPTVHSLPLDRVRPAQMDFTGDVFEQRLGTNLLAGLQKVAAHHNASLFMVLQSAFAALLSYWSREQDIVMGSPIAGRTHKDLEPLIGFFVNTLVLRSDVSPRDSFDQLLTRNRTMILDAFEHQEVPFDLLVEELQPERSLSHSPVFQIMFALNRQEQSSDRRESTPAGLRSRALGADRSGVAKFDLTLNATEHAEGLSLHWIYATSLFERSTVARLAASFELLLNRITESAAEPLFNVRMVTAADAERLSSWHGPKADYPSVCLHQLFEAQAAAAPEHIAVVFEGSTLNYGALNARANQLARYLLSLHLPAESRVGLCIARSLDMIVAVLGTLKAGCAYVPLDPSYPADRLSYISKDSGLGLVLTQLPHRGVLECEVPAVCLDDAVFQKQLCTYAPDDVDEVLSPQSPAYVIYTSGTTGRPNGVAVPHCSVVNLVHCSLPMLGVGRESRVLQFATLNFDAASWEWPMALLNGASLHICPRRTMASPDALSEFLIEQRITHAVLPPALLAYMQPDRPYSLQMLMVGGEACEKASAWKWAERWRLLNGYGPTEATVCATLAEVGPGMPITIGKPLPNVRCYVLNHAMKAVPPGCIGELYIGGAGVSRGYLNRPSLTAERFVPDTFDVAPGRRMYRTGDLVRYLDGGELEYLGRTDEQVKIRGFRIEPSEIASQLSQLPEVKSAAVIVRGNANDKQLVAYVVATSQLVDIAQLKSQLKQRLPDYMVPPVFVELDALPMTANGKVDKRALPAPPTTADVVCEPLNEIEAAIAEIWRNELKLNRVSVDQDFFALGGHSLLAIRIVNRIAERLGRDVPIKALFEHSTIRDLASHIAAMSTGESGPIPQVPREAALPLSSAQQRLWFIDQLEGGGAQYNIPAGMRLSGAVNVQALQSSLDALIERHEILRTTYATVNGEARQVVHAPRSLPLWQVDLSSYSPDVQAERLSQLRREESGFVFDLANEFPIRAGLVRLGEQDHALLLTQHHIASDAWSMQILLRELEALYDAYREGRSANLRPLSVQYADYAHWQRARMAEPEFARKRAYWQSQLAGIPTVHSLPLDRVRPAQMDFTGGMFEQRLGKALLERLQTLAAHHNASLFMVLQSAFAALLSYWSREQDIVMGSPIAGRTHKDLEPLIGFFVNTLVLRSDVSPRESFDQLLTRNRAMILEAFEHQEVPFDLLVDDLQPERSLSHTPVLQILFALNHDEARAPVRELLGRRLKRDSNEVVAKFDLSLNAHERTDGLALTWIYATRLFEPSTLATLAASFELLLERIVEAPEQPLFAKPLVTAADAERMSAWQGAEANHTYICVHRLFEATAAATPERTAVVFEGESLSFKELNARANRLARYLLAQRLSAESAVGLCIGRSLDMIVAILGVWKAGCAYVPLDPTYPAERLSYISKDSGLALVLTQQQHRDALECDVPVLCLDDGEFQDRIRGYGSGDVDEVTRLSPASLAYVIYTSGTTGRPNGVAVAHQSVFNLAANLRELIGQDVTAAWGWIASFAFDASVQAIAQLASGRPVVIFPDEARRDPQILARRLAGFPLAAIDCTPSILESWLSVGLGEQLPDLVIGGEPISAELWTRLLEWQKDCGRRAFNVYGPTETCVDSCWTVIGGPKPNIGRPLSNVQQYVCDERLNPVPPLCIGELYVGGVGVSRGYLNRPPLTAERFVPDPFAGAPGSRMYRTGDLVRYLQNGELEYIGRVDDQVKIRGFRIELSEIESRLHRCSGVAAAAVVLRRLGDRQAIVGYIVPTRESELSSDAQLASDEFAATLREELNNMLPDYMVPAFFVTVAKLPINVHGKIDRRSLPTLDLAAAARGDYTPPQNEIQRLLCDVWQRLLRVPRVGIDENFFALGGDSILAMQIVAAARKVGVSMRVRQLFEHQTIRTLSYCVDTATLQAQGKSSITGPLKLLPVQKRFLASGLTNLNHYNLSVLLETTALTASGVREMVGALYQRHDALRIRFERTGARWTAEHMPLTDDLIEAAAHHVDLSSVETAARRTRIEAMCEELQRSLDIERGVLLKAAYFDLGGGSGRLLLIIHHLVMDWVSWRIVLADLERATRQVTSGQPIMMPPKVCSYQQWGDAIHEYAHSDGLAAEQGFWLEQLADDVDDFADVQPHAGSAEGSIYSCGFELDQNDTRSLLTDCAQRYGARADELLLSALAIAHAEWRDRSRFRVEVQGHGREEIFQAIDVTETVGWFTTAYPLIIDVEPADAIDANVDRVKHRCRSVPKHGFGFNILTEITNDPMLSQRDRARRRDTIGFNYRGRFDNSINQESAFTIAPESKGSELDPREAFQSRNLVEVIAMTARGRLSVKLISSSQFLAETKARDLLSAFERALGRMIAAADDPTESDRQDLESSLEA</sequence>
<dbReference type="CDD" id="cd19531">
    <property type="entry name" value="LCL_NRPS-like"/>
    <property type="match status" value="6"/>
</dbReference>
<dbReference type="InterPro" id="IPR000873">
    <property type="entry name" value="AMP-dep_synth/lig_dom"/>
</dbReference>
<comment type="cofactor">
    <cofactor evidence="1">
        <name>pantetheine 4'-phosphate</name>
        <dbReference type="ChEBI" id="CHEBI:47942"/>
    </cofactor>
</comment>
<dbReference type="InterPro" id="IPR009081">
    <property type="entry name" value="PP-bd_ACP"/>
</dbReference>
<dbReference type="InterPro" id="IPR042099">
    <property type="entry name" value="ANL_N_sf"/>
</dbReference>
<dbReference type="InterPro" id="IPR025110">
    <property type="entry name" value="AMP-bd_C"/>
</dbReference>
<evidence type="ECO:0000256" key="2">
    <source>
        <dbReference type="ARBA" id="ARBA00022450"/>
    </source>
</evidence>
<dbReference type="NCBIfam" id="NF003417">
    <property type="entry name" value="PRK04813.1"/>
    <property type="match status" value="5"/>
</dbReference>
<evidence type="ECO:0000313" key="6">
    <source>
        <dbReference type="Proteomes" id="UP000661077"/>
    </source>
</evidence>
<organism evidence="5 6">
    <name type="scientific">Steroidobacter gossypii</name>
    <dbReference type="NCBI Taxonomy" id="2805490"/>
    <lineage>
        <taxon>Bacteria</taxon>
        <taxon>Pseudomonadati</taxon>
        <taxon>Pseudomonadota</taxon>
        <taxon>Gammaproteobacteria</taxon>
        <taxon>Steroidobacterales</taxon>
        <taxon>Steroidobacteraceae</taxon>
        <taxon>Steroidobacter</taxon>
    </lineage>
</organism>
<keyword evidence="3" id="KW-0597">Phosphoprotein</keyword>
<dbReference type="Pfam" id="PF13193">
    <property type="entry name" value="AMP-binding_C"/>
    <property type="match status" value="4"/>
</dbReference>
<dbReference type="EMBL" id="JAEVLS010000004">
    <property type="protein sequence ID" value="MBM0106540.1"/>
    <property type="molecule type" value="Genomic_DNA"/>
</dbReference>
<dbReference type="SUPFAM" id="SSF56801">
    <property type="entry name" value="Acetyl-CoA synthetase-like"/>
    <property type="match status" value="5"/>
</dbReference>
<name>A0ABS1WZX3_9GAMM</name>
<feature type="domain" description="Carrier" evidence="4">
    <location>
        <begin position="2672"/>
        <end position="2747"/>
    </location>
</feature>
<dbReference type="NCBIfam" id="TIGR01733">
    <property type="entry name" value="AA-adenyl-dom"/>
    <property type="match status" value="5"/>
</dbReference>
<dbReference type="InterPro" id="IPR020806">
    <property type="entry name" value="PKS_PP-bd"/>
</dbReference>
<dbReference type="Gene3D" id="3.40.50.980">
    <property type="match status" value="8"/>
</dbReference>
<dbReference type="Gene3D" id="3.30.559.30">
    <property type="entry name" value="Nonribosomal peptide synthetase, condensation domain"/>
    <property type="match status" value="7"/>
</dbReference>
<dbReference type="PROSITE" id="PS50075">
    <property type="entry name" value="CARRIER"/>
    <property type="match status" value="6"/>
</dbReference>
<feature type="domain" description="Carrier" evidence="4">
    <location>
        <begin position="5838"/>
        <end position="5912"/>
    </location>
</feature>
<dbReference type="InterPro" id="IPR001242">
    <property type="entry name" value="Condensation_dom"/>
</dbReference>
<feature type="domain" description="Carrier" evidence="4">
    <location>
        <begin position="4774"/>
        <end position="4849"/>
    </location>
</feature>
<evidence type="ECO:0000256" key="1">
    <source>
        <dbReference type="ARBA" id="ARBA00001957"/>
    </source>
</evidence>
<comment type="caution">
    <text evidence="5">The sequence shown here is derived from an EMBL/GenBank/DDBJ whole genome shotgun (WGS) entry which is preliminary data.</text>
</comment>
<keyword evidence="6" id="KW-1185">Reference proteome</keyword>
<dbReference type="Proteomes" id="UP000661077">
    <property type="component" value="Unassembled WGS sequence"/>
</dbReference>